<dbReference type="AlphaFoldDB" id="A0A8J4Y9I9"/>
<reference evidence="2" key="1">
    <citation type="submission" date="2020-07" db="EMBL/GenBank/DDBJ databases">
        <title>The High-quality genome of the commercially important snow crab, Chionoecetes opilio.</title>
        <authorList>
            <person name="Jeong J.-H."/>
            <person name="Ryu S."/>
        </authorList>
    </citation>
    <scope>NUCLEOTIDE SEQUENCE</scope>
    <source>
        <strain evidence="2">MADBK_172401_WGS</strain>
        <tissue evidence="2">Digestive gland</tissue>
    </source>
</reference>
<keyword evidence="1" id="KW-0472">Membrane</keyword>
<sequence length="128" mass="14017">MSCFPWQENLHLQQRVVNLESECDSLRRPAGRTSSRKTTTALFALIFLFSLNLGPLSGILLGGKSKLDSLKSVLTAGDKLSVPTTFSQRSLLWSREDATGDTNASSHLTTNTSAHTCPMYINATESLR</sequence>
<keyword evidence="3" id="KW-1185">Reference proteome</keyword>
<keyword evidence="1" id="KW-0812">Transmembrane</keyword>
<feature type="transmembrane region" description="Helical" evidence="1">
    <location>
        <begin position="41"/>
        <end position="61"/>
    </location>
</feature>
<evidence type="ECO:0000313" key="2">
    <source>
        <dbReference type="EMBL" id="KAG0720074.1"/>
    </source>
</evidence>
<dbReference type="EMBL" id="JACEEZ010013530">
    <property type="protein sequence ID" value="KAG0720074.1"/>
    <property type="molecule type" value="Genomic_DNA"/>
</dbReference>
<name>A0A8J4Y9I9_CHIOP</name>
<evidence type="ECO:0000313" key="3">
    <source>
        <dbReference type="Proteomes" id="UP000770661"/>
    </source>
</evidence>
<accession>A0A8J4Y9I9</accession>
<dbReference type="Proteomes" id="UP000770661">
    <property type="component" value="Unassembled WGS sequence"/>
</dbReference>
<comment type="caution">
    <text evidence="2">The sequence shown here is derived from an EMBL/GenBank/DDBJ whole genome shotgun (WGS) entry which is preliminary data.</text>
</comment>
<gene>
    <name evidence="2" type="ORF">GWK47_049254</name>
</gene>
<protein>
    <submittedName>
        <fullName evidence="2">Uncharacterized protein</fullName>
    </submittedName>
</protein>
<evidence type="ECO:0000256" key="1">
    <source>
        <dbReference type="SAM" id="Phobius"/>
    </source>
</evidence>
<keyword evidence="1" id="KW-1133">Transmembrane helix</keyword>
<proteinExistence type="predicted"/>
<organism evidence="2 3">
    <name type="scientific">Chionoecetes opilio</name>
    <name type="common">Atlantic snow crab</name>
    <name type="synonym">Cancer opilio</name>
    <dbReference type="NCBI Taxonomy" id="41210"/>
    <lineage>
        <taxon>Eukaryota</taxon>
        <taxon>Metazoa</taxon>
        <taxon>Ecdysozoa</taxon>
        <taxon>Arthropoda</taxon>
        <taxon>Crustacea</taxon>
        <taxon>Multicrustacea</taxon>
        <taxon>Malacostraca</taxon>
        <taxon>Eumalacostraca</taxon>
        <taxon>Eucarida</taxon>
        <taxon>Decapoda</taxon>
        <taxon>Pleocyemata</taxon>
        <taxon>Brachyura</taxon>
        <taxon>Eubrachyura</taxon>
        <taxon>Majoidea</taxon>
        <taxon>Majidae</taxon>
        <taxon>Chionoecetes</taxon>
    </lineage>
</organism>